<evidence type="ECO:0000313" key="9">
    <source>
        <dbReference type="EMBL" id="THV66725.1"/>
    </source>
</evidence>
<comment type="similarity">
    <text evidence="4">Belongs to the MON1/SAND family.</text>
</comment>
<dbReference type="Pfam" id="PF19036">
    <property type="entry name" value="Fuz_longin_1"/>
    <property type="match status" value="1"/>
</dbReference>
<feature type="compositionally biased region" description="Polar residues" evidence="5">
    <location>
        <begin position="41"/>
        <end position="50"/>
    </location>
</feature>
<organism evidence="9 10">
    <name type="scientific">Aureobasidium pullulans</name>
    <name type="common">Black yeast</name>
    <name type="synonym">Pullularia pullulans</name>
    <dbReference type="NCBI Taxonomy" id="5580"/>
    <lineage>
        <taxon>Eukaryota</taxon>
        <taxon>Fungi</taxon>
        <taxon>Dikarya</taxon>
        <taxon>Ascomycota</taxon>
        <taxon>Pezizomycotina</taxon>
        <taxon>Dothideomycetes</taxon>
        <taxon>Dothideomycetidae</taxon>
        <taxon>Dothideales</taxon>
        <taxon>Saccotheciaceae</taxon>
        <taxon>Aureobasidium</taxon>
    </lineage>
</organism>
<dbReference type="PANTHER" id="PTHR13027:SF7">
    <property type="entry name" value="VACUOLAR FUSION PROTEIN MON1 HOMOLOG"/>
    <property type="match status" value="1"/>
</dbReference>
<gene>
    <name evidence="9" type="ORF">D6D28_08106</name>
</gene>
<comment type="caution">
    <text evidence="9">The sequence shown here is derived from an EMBL/GenBank/DDBJ whole genome shotgun (WGS) entry which is preliminary data.</text>
</comment>
<dbReference type="AlphaFoldDB" id="A0A4S8S9A9"/>
<dbReference type="InterPro" id="IPR004353">
    <property type="entry name" value="Mon1"/>
</dbReference>
<evidence type="ECO:0000256" key="4">
    <source>
        <dbReference type="RuleBase" id="RU367048"/>
    </source>
</evidence>
<dbReference type="Pfam" id="PF19038">
    <property type="entry name" value="Fuz_longin_3"/>
    <property type="match status" value="1"/>
</dbReference>
<feature type="compositionally biased region" description="Basic and acidic residues" evidence="5">
    <location>
        <begin position="51"/>
        <end position="61"/>
    </location>
</feature>
<dbReference type="GO" id="GO:0035658">
    <property type="term" value="C:Mon1-Ccz1 complex"/>
    <property type="evidence" value="ECO:0007669"/>
    <property type="project" value="TreeGrafter"/>
</dbReference>
<evidence type="ECO:0000256" key="1">
    <source>
        <dbReference type="ARBA" id="ARBA00004380"/>
    </source>
</evidence>
<evidence type="ECO:0000259" key="6">
    <source>
        <dbReference type="Pfam" id="PF19036"/>
    </source>
</evidence>
<dbReference type="InterPro" id="IPR043971">
    <property type="entry name" value="FUZ/MON1/HPS1_longin_2"/>
</dbReference>
<feature type="domain" description="FUZ/MON1/HPS1 first Longin" evidence="6">
    <location>
        <begin position="247"/>
        <end position="367"/>
    </location>
</feature>
<dbReference type="PRINTS" id="PR01546">
    <property type="entry name" value="YEAST73DUF"/>
</dbReference>
<comment type="function">
    <text evidence="4">Required for multiple vacuole delivery pathways including the cytoplasm to vacuole transport (Cvt), autophagy, pexophagy and endocytosis.</text>
</comment>
<keyword evidence="4" id="KW-0813">Transport</keyword>
<keyword evidence="4" id="KW-0967">Endosome</keyword>
<feature type="region of interest" description="Disordered" evidence="5">
    <location>
        <begin position="16"/>
        <end position="144"/>
    </location>
</feature>
<accession>A0A4S8S9A9</accession>
<feature type="compositionally biased region" description="Polar residues" evidence="5">
    <location>
        <begin position="102"/>
        <end position="122"/>
    </location>
</feature>
<sequence length="669" mass="74669">MSCHDLIVFIFPSVHRSNMSDEPDQSSSNAAAVADKDASDEITTQPTTSPEAKDMREHGEDLMENSQEIRPPLPPRPSNLDLLEERGSGGSIRLPKRMASRPNLQARPTTAVSLTDVHTSNNFEDRRSRNLSPPSRPVSRKQSTATINRFRSRVGSDAAETSSLRSYANTVGTAGEMESLLGDPFPTSPAWKALSAQLEKENPMDHVFDEDDIFSLRMHHEFDELEEFRSNSTNEEFLMNSWASKLKHFFILSSAGKPIWSRHGDDQIIANHIGILQTLISFYQDVNDNLRGFTAGNARFVILSKGHLNLAAISRLGESDLQLKTQLESLYMQILSTLTLPSMQRMFSNRPSTDLRRPLQGTEVLLGALADGFTRGSLPTLLSALECLKIRKSHRQVINNTLLKVKSPNLLYGLMVAGGRLVSVVRPRKHSLHPGDLQLIFNMLFEAGSVKAGGGENWIPLCLPGFNNTGFLYMYVSFLDLGDEHAKVSEERPQTSSTRDDDQLAIILISADKEAFYELRQMRDDLIEQLNQNNSMTILKSSIRHGRPSIPSILPSSPLLHFIYKSRPNVQFFCPSFSPHFTSLVPHRRLVSLYSALHTSIHNKTAHLKVHYACARDAVALGWETGQYEVYAVAGGGIERAVLAKAAQEVVRWVKREEERVFIIGGAVF</sequence>
<evidence type="ECO:0000256" key="5">
    <source>
        <dbReference type="SAM" id="MobiDB-lite"/>
    </source>
</evidence>
<dbReference type="Proteomes" id="UP000304951">
    <property type="component" value="Unassembled WGS sequence"/>
</dbReference>
<keyword evidence="4" id="KW-0072">Autophagy</keyword>
<dbReference type="Pfam" id="PF19037">
    <property type="entry name" value="Fuz_longin_2"/>
    <property type="match status" value="1"/>
</dbReference>
<dbReference type="GO" id="GO:0000329">
    <property type="term" value="C:fungal-type vacuole membrane"/>
    <property type="evidence" value="ECO:0007669"/>
    <property type="project" value="TreeGrafter"/>
</dbReference>
<keyword evidence="4" id="KW-0653">Protein transport</keyword>
<comment type="subcellular location">
    <subcellularLocation>
        <location evidence="4">Endosome</location>
        <location evidence="4">Multivesicular body membrane</location>
        <topology evidence="4">Peripheral membrane protein</topology>
    </subcellularLocation>
    <subcellularLocation>
        <location evidence="1 4">Prevacuolar compartment membrane</location>
        <topology evidence="1 4">Peripheral membrane protein</topology>
    </subcellularLocation>
    <subcellularLocation>
        <location evidence="4">Vacuole membrane</location>
        <topology evidence="4">Peripheral membrane protein</topology>
    </subcellularLocation>
</comment>
<evidence type="ECO:0000259" key="8">
    <source>
        <dbReference type="Pfam" id="PF19038"/>
    </source>
</evidence>
<comment type="function">
    <text evidence="3">In complex with CCZ1, is required for multiple vacuole delivery pathways including the cytoplasm to vacuole transport (Cvt), autophagy, pexophagy and endocytosis. The MON1-CCZ1 complex acts at the fusion of vesicles with the vacuole, through its regulation of the SNARE complex during the coordinated priming and docking stages of fusion, and particularly at the stage of tethering/docking.</text>
</comment>
<feature type="domain" description="FUZ/MON1/HPS1 second Longin" evidence="7">
    <location>
        <begin position="409"/>
        <end position="527"/>
    </location>
</feature>
<evidence type="ECO:0000259" key="7">
    <source>
        <dbReference type="Pfam" id="PF19037"/>
    </source>
</evidence>
<feature type="domain" description="FUZ/MON1/HPS1 third Longin" evidence="8">
    <location>
        <begin position="559"/>
        <end position="658"/>
    </location>
</feature>
<dbReference type="InterPro" id="IPR043970">
    <property type="entry name" value="FUZ/MON1/HPS1_longin_3"/>
</dbReference>
<proteinExistence type="inferred from homology"/>
<name>A0A4S8S9A9_AURPU</name>
<evidence type="ECO:0000256" key="2">
    <source>
        <dbReference type="ARBA" id="ARBA00018132"/>
    </source>
</evidence>
<dbReference type="GO" id="GO:0006623">
    <property type="term" value="P:protein targeting to vacuole"/>
    <property type="evidence" value="ECO:0007669"/>
    <property type="project" value="UniProtKB-UniRule"/>
</dbReference>
<keyword evidence="4" id="KW-0926">Vacuole</keyword>
<dbReference type="EMBL" id="QZAF01000490">
    <property type="protein sequence ID" value="THV66725.1"/>
    <property type="molecule type" value="Genomic_DNA"/>
</dbReference>
<keyword evidence="4" id="KW-0472">Membrane</keyword>
<evidence type="ECO:0000313" key="10">
    <source>
        <dbReference type="Proteomes" id="UP000304951"/>
    </source>
</evidence>
<dbReference type="GO" id="GO:0032585">
    <property type="term" value="C:multivesicular body membrane"/>
    <property type="evidence" value="ECO:0007669"/>
    <property type="project" value="UniProtKB-SubCell"/>
</dbReference>
<dbReference type="GO" id="GO:0006914">
    <property type="term" value="P:autophagy"/>
    <property type="evidence" value="ECO:0007669"/>
    <property type="project" value="UniProtKB-UniRule"/>
</dbReference>
<dbReference type="GO" id="GO:0016192">
    <property type="term" value="P:vesicle-mediated transport"/>
    <property type="evidence" value="ECO:0007669"/>
    <property type="project" value="InterPro"/>
</dbReference>
<reference evidence="9 10" key="1">
    <citation type="submission" date="2018-10" db="EMBL/GenBank/DDBJ databases">
        <title>Fifty Aureobasidium pullulans genomes reveal a recombining polyextremotolerant generalist.</title>
        <authorList>
            <person name="Gostincar C."/>
            <person name="Turk M."/>
            <person name="Zajc J."/>
            <person name="Gunde-Cimerman N."/>
        </authorList>
    </citation>
    <scope>NUCLEOTIDE SEQUENCE [LARGE SCALE GENOMIC DNA]</scope>
    <source>
        <strain evidence="9 10">EXF-11900</strain>
    </source>
</reference>
<dbReference type="PANTHER" id="PTHR13027">
    <property type="entry name" value="SAND PROTEIN-RELATED"/>
    <property type="match status" value="1"/>
</dbReference>
<evidence type="ECO:0000256" key="3">
    <source>
        <dbReference type="ARBA" id="ARBA00043892"/>
    </source>
</evidence>
<protein>
    <recommendedName>
        <fullName evidence="2 4">Vacuolar fusion protein MON1</fullName>
    </recommendedName>
</protein>
<dbReference type="InterPro" id="IPR043972">
    <property type="entry name" value="FUZ/MON1/HPS1_longin_1"/>
</dbReference>